<dbReference type="InterPro" id="IPR010851">
    <property type="entry name" value="DEFL"/>
</dbReference>
<evidence type="ECO:0000256" key="5">
    <source>
        <dbReference type="ARBA" id="ARBA00023157"/>
    </source>
</evidence>
<keyword evidence="5" id="KW-1015">Disulfide bond</keyword>
<evidence type="ECO:0000256" key="1">
    <source>
        <dbReference type="ARBA" id="ARBA00006722"/>
    </source>
</evidence>
<evidence type="ECO:0000256" key="4">
    <source>
        <dbReference type="ARBA" id="ARBA00022821"/>
    </source>
</evidence>
<evidence type="ECO:0000256" key="3">
    <source>
        <dbReference type="ARBA" id="ARBA00022577"/>
    </source>
</evidence>
<keyword evidence="4" id="KW-0611">Plant defense</keyword>
<reference evidence="7" key="2">
    <citation type="journal article" date="2014" name="Nat. Commun.">
        <title>The emerging biofuel crop Camelina sativa retains a highly undifferentiated hexaploid genome structure.</title>
        <authorList>
            <person name="Kagale S."/>
            <person name="Koh C."/>
            <person name="Nixon J."/>
            <person name="Bollina V."/>
            <person name="Clarke W.E."/>
            <person name="Tuteja R."/>
            <person name="Spillane C."/>
            <person name="Robinson S.J."/>
            <person name="Links M.G."/>
            <person name="Clarke C."/>
            <person name="Higgins E.E."/>
            <person name="Huebert T."/>
            <person name="Sharpe A.G."/>
            <person name="Parkin I.A."/>
        </authorList>
    </citation>
    <scope>NUCLEOTIDE SEQUENCE [LARGE SCALE GENOMIC DNA]</scope>
    <source>
        <strain evidence="7">r\DH55</strain>
    </source>
</reference>
<gene>
    <name evidence="8" type="primary">LOC109128470</name>
    <name evidence="9" type="synonym">LOC109128471</name>
</gene>
<dbReference type="Pfam" id="PF07333">
    <property type="entry name" value="SLR1-BP"/>
    <property type="match status" value="1"/>
</dbReference>
<feature type="transmembrane region" description="Helical" evidence="6">
    <location>
        <begin position="6"/>
        <end position="29"/>
    </location>
</feature>
<evidence type="ECO:0000256" key="2">
    <source>
        <dbReference type="ARBA" id="ARBA00022529"/>
    </source>
</evidence>
<keyword evidence="3" id="KW-0295">Fungicide</keyword>
<accession>A0ABM1QUF4</accession>
<evidence type="ECO:0000313" key="9">
    <source>
        <dbReference type="RefSeq" id="XP_019090393.1"/>
    </source>
</evidence>
<dbReference type="Proteomes" id="UP000694864">
    <property type="component" value="Chromosome 13"/>
</dbReference>
<keyword evidence="2" id="KW-0929">Antimicrobial</keyword>
<keyword evidence="6" id="KW-1133">Transmembrane helix</keyword>
<keyword evidence="6" id="KW-0472">Membrane</keyword>
<dbReference type="GeneID" id="109128471"/>
<keyword evidence="6" id="KW-0812">Transmembrane</keyword>
<dbReference type="RefSeq" id="XP_019090393.1">
    <property type="nucleotide sequence ID" value="XM_019234848.1"/>
</dbReference>
<reference evidence="8 9" key="3">
    <citation type="submission" date="2025-05" db="UniProtKB">
        <authorList>
            <consortium name="RefSeq"/>
        </authorList>
    </citation>
    <scope>IDENTIFICATION</scope>
    <source>
        <tissue evidence="8 9">Leaf</tissue>
    </source>
</reference>
<evidence type="ECO:0000313" key="8">
    <source>
        <dbReference type="RefSeq" id="XP_019090392.1"/>
    </source>
</evidence>
<dbReference type="RefSeq" id="XP_019090392.1">
    <property type="nucleotide sequence ID" value="XM_019234847.1"/>
</dbReference>
<evidence type="ECO:0000313" key="7">
    <source>
        <dbReference type="Proteomes" id="UP000694864"/>
    </source>
</evidence>
<name>A0ABM1QUF4_CAMSA</name>
<protein>
    <submittedName>
        <fullName evidence="8 9">Defensin-like protein 142</fullName>
    </submittedName>
</protein>
<comment type="similarity">
    <text evidence="1">Belongs to the DEFL family.</text>
</comment>
<proteinExistence type="inferred from homology"/>
<feature type="transmembrane region" description="Helical" evidence="6">
    <location>
        <begin position="36"/>
        <end position="55"/>
    </location>
</feature>
<dbReference type="GeneID" id="109128470"/>
<sequence length="114" mass="13239">MGYMQFLYLCKLFSFCLLIYFLNTINLFLSFKMKKLFLLTFTVLFIFTVLVIGTVQEKLTTCNRFLPKKPGKCVKEDCDRLCKKKWPKTIVGRCWLPTNATQCLCQLCGTRAGP</sequence>
<evidence type="ECO:0000256" key="6">
    <source>
        <dbReference type="SAM" id="Phobius"/>
    </source>
</evidence>
<keyword evidence="7" id="KW-1185">Reference proteome</keyword>
<reference evidence="7" key="1">
    <citation type="journal article" date="1997" name="Nucleic Acids Res.">
        <title>tRNAscan-SE: a program for improved detection of transfer RNA genes in genomic sequence.</title>
        <authorList>
            <person name="Lowe T.M."/>
            <person name="Eddy S.R."/>
        </authorList>
    </citation>
    <scope>NUCLEOTIDE SEQUENCE [LARGE SCALE GENOMIC DNA]</scope>
    <source>
        <strain evidence="7">r\DH55</strain>
    </source>
</reference>
<organism evidence="7 8">
    <name type="scientific">Camelina sativa</name>
    <name type="common">False flax</name>
    <name type="synonym">Myagrum sativum</name>
    <dbReference type="NCBI Taxonomy" id="90675"/>
    <lineage>
        <taxon>Eukaryota</taxon>
        <taxon>Viridiplantae</taxon>
        <taxon>Streptophyta</taxon>
        <taxon>Embryophyta</taxon>
        <taxon>Tracheophyta</taxon>
        <taxon>Spermatophyta</taxon>
        <taxon>Magnoliopsida</taxon>
        <taxon>eudicotyledons</taxon>
        <taxon>Gunneridae</taxon>
        <taxon>Pentapetalae</taxon>
        <taxon>rosids</taxon>
        <taxon>malvids</taxon>
        <taxon>Brassicales</taxon>
        <taxon>Brassicaceae</taxon>
        <taxon>Camelineae</taxon>
        <taxon>Camelina</taxon>
    </lineage>
</organism>